<feature type="region of interest" description="Disordered" evidence="1">
    <location>
        <begin position="1"/>
        <end position="42"/>
    </location>
</feature>
<feature type="compositionally biased region" description="Acidic residues" evidence="1">
    <location>
        <begin position="18"/>
        <end position="29"/>
    </location>
</feature>
<sequence length="218" mass="24937">MGRQKAGLDLAKQRQDSPDWDIEEMETDDPPAYTTSDTDFTPASSRTRFTILEQATVAGTRELGTIPGGQPRSADGTWHLPTSGDNRPPRTGVLNRFVGSAQAQQEQRYHEHLHLMRLWSRSGRRVFMAIIIERSIRQGKRVSAKALGLRSAIAVRTSSVYRLDGLHVWVIMVRDQWDSWQAHKEAEEEDLRMDDLALELHIAQLMRSRMYRILALFL</sequence>
<feature type="compositionally biased region" description="Polar residues" evidence="1">
    <location>
        <begin position="33"/>
        <end position="42"/>
    </location>
</feature>
<proteinExistence type="predicted"/>
<dbReference type="Proteomes" id="UP000663853">
    <property type="component" value="Unassembled WGS sequence"/>
</dbReference>
<dbReference type="EMBL" id="CAJMXA010001820">
    <property type="protein sequence ID" value="CAE6470794.1"/>
    <property type="molecule type" value="Genomic_DNA"/>
</dbReference>
<evidence type="ECO:0000313" key="2">
    <source>
        <dbReference type="EMBL" id="CAE6470794.1"/>
    </source>
</evidence>
<dbReference type="AlphaFoldDB" id="A0A8H3GX62"/>
<organism evidence="2 3">
    <name type="scientific">Rhizoctonia solani</name>
    <dbReference type="NCBI Taxonomy" id="456999"/>
    <lineage>
        <taxon>Eukaryota</taxon>
        <taxon>Fungi</taxon>
        <taxon>Dikarya</taxon>
        <taxon>Basidiomycota</taxon>
        <taxon>Agaricomycotina</taxon>
        <taxon>Agaricomycetes</taxon>
        <taxon>Cantharellales</taxon>
        <taxon>Ceratobasidiaceae</taxon>
        <taxon>Rhizoctonia</taxon>
    </lineage>
</organism>
<evidence type="ECO:0000256" key="1">
    <source>
        <dbReference type="SAM" id="MobiDB-lite"/>
    </source>
</evidence>
<accession>A0A8H3GX62</accession>
<feature type="region of interest" description="Disordered" evidence="1">
    <location>
        <begin position="62"/>
        <end position="88"/>
    </location>
</feature>
<name>A0A8H3GX62_9AGAM</name>
<protein>
    <submittedName>
        <fullName evidence="2">Uncharacterized protein</fullName>
    </submittedName>
</protein>
<reference evidence="2" key="1">
    <citation type="submission" date="2021-01" db="EMBL/GenBank/DDBJ databases">
        <authorList>
            <person name="Kaushik A."/>
        </authorList>
    </citation>
    <scope>NUCLEOTIDE SEQUENCE</scope>
    <source>
        <strain evidence="2">AG6-10EEA</strain>
    </source>
</reference>
<evidence type="ECO:0000313" key="3">
    <source>
        <dbReference type="Proteomes" id="UP000663853"/>
    </source>
</evidence>
<gene>
    <name evidence="2" type="ORF">RDB_LOCUS74437</name>
</gene>
<comment type="caution">
    <text evidence="2">The sequence shown here is derived from an EMBL/GenBank/DDBJ whole genome shotgun (WGS) entry which is preliminary data.</text>
</comment>